<evidence type="ECO:0000256" key="1">
    <source>
        <dbReference type="SAM" id="SignalP"/>
    </source>
</evidence>
<proteinExistence type="predicted"/>
<name>A0A134AE53_9FIRM</name>
<dbReference type="PROSITE" id="PS51272">
    <property type="entry name" value="SLH"/>
    <property type="match status" value="2"/>
</dbReference>
<protein>
    <recommendedName>
        <fullName evidence="2">SLH domain-containing protein</fullName>
    </recommendedName>
</protein>
<keyword evidence="4" id="KW-1185">Reference proteome</keyword>
<dbReference type="OrthoDB" id="1698971at2"/>
<organism evidence="3 4">
    <name type="scientific">Aedoeadaptatus coxii</name>
    <dbReference type="NCBI Taxonomy" id="755172"/>
    <lineage>
        <taxon>Bacteria</taxon>
        <taxon>Bacillati</taxon>
        <taxon>Bacillota</taxon>
        <taxon>Tissierellia</taxon>
        <taxon>Tissierellales</taxon>
        <taxon>Peptoniphilaceae</taxon>
        <taxon>Aedoeadaptatus</taxon>
    </lineage>
</organism>
<accession>A0A134AE53</accession>
<comment type="caution">
    <text evidence="3">The sequence shown here is derived from an EMBL/GenBank/DDBJ whole genome shotgun (WGS) entry which is preliminary data.</text>
</comment>
<dbReference type="PANTHER" id="PTHR43308:SF5">
    <property type="entry name" value="S-LAYER PROTEIN _ PEPTIDOGLYCAN ENDO-BETA-N-ACETYLGLUCOSAMINIDASE"/>
    <property type="match status" value="1"/>
</dbReference>
<dbReference type="Pfam" id="PF17936">
    <property type="entry name" value="Big_6"/>
    <property type="match status" value="1"/>
</dbReference>
<evidence type="ECO:0000313" key="4">
    <source>
        <dbReference type="Proteomes" id="UP000070442"/>
    </source>
</evidence>
<dbReference type="Proteomes" id="UP000070442">
    <property type="component" value="Unassembled WGS sequence"/>
</dbReference>
<evidence type="ECO:0000259" key="2">
    <source>
        <dbReference type="PROSITE" id="PS51272"/>
    </source>
</evidence>
<feature type="domain" description="SLH" evidence="2">
    <location>
        <begin position="229"/>
        <end position="292"/>
    </location>
</feature>
<gene>
    <name evidence="3" type="ORF">HMPREF1863_01172</name>
</gene>
<dbReference type="PATRIC" id="fig|755172.3.peg.1133"/>
<sequence>MKKFVAAIICLLLWTAPVMAENAESVNPENERNPANMTAKENVPAEKETPHGVFMDPIVTGMRTVTGFGAPNANITIYDATSVVMGKGTSDGNGRFQITLTRTIRIGDVLVAKDDHNGEFKAPAETLATVERRAYVSGHRHYMNPNVVVSRAEVAMMVARIETGKTTLRGIKKSGFRDASGGWYTTAVDYVSRKGILRGYPDNTFHPNRGMTRAEFASMLCRFAPAAKATGHPFRDSYGHWASRSIGRAYNSGWISGYGDGKFHPNRRVTRAEAVAMLNRSMGRKTTAASFRETTHMDRMVSFIDVRPNHWAYYDLLDGANTHRVMEKQNKKAVDRWVQVGK</sequence>
<dbReference type="AlphaFoldDB" id="A0A134AE53"/>
<dbReference type="Pfam" id="PF00395">
    <property type="entry name" value="SLH"/>
    <property type="match status" value="2"/>
</dbReference>
<reference evidence="4" key="1">
    <citation type="submission" date="2016-01" db="EMBL/GenBank/DDBJ databases">
        <authorList>
            <person name="Mitreva M."/>
            <person name="Pepin K.H."/>
            <person name="Mihindukulasuriya K.A."/>
            <person name="Fulton R."/>
            <person name="Fronick C."/>
            <person name="O'Laughlin M."/>
            <person name="Miner T."/>
            <person name="Herter B."/>
            <person name="Rosa B.A."/>
            <person name="Cordes M."/>
            <person name="Tomlinson C."/>
            <person name="Wollam A."/>
            <person name="Palsikar V.B."/>
            <person name="Mardis E.R."/>
            <person name="Wilson R.K."/>
        </authorList>
    </citation>
    <scope>NUCLEOTIDE SEQUENCE [LARGE SCALE GENOMIC DNA]</scope>
    <source>
        <strain evidence="4">DNF00729</strain>
    </source>
</reference>
<dbReference type="RefSeq" id="WP_068368231.1">
    <property type="nucleotide sequence ID" value="NZ_KQ960178.1"/>
</dbReference>
<dbReference type="PANTHER" id="PTHR43308">
    <property type="entry name" value="OUTER MEMBRANE PROTEIN ALPHA-RELATED"/>
    <property type="match status" value="1"/>
</dbReference>
<feature type="domain" description="SLH" evidence="2">
    <location>
        <begin position="171"/>
        <end position="228"/>
    </location>
</feature>
<feature type="chain" id="PRO_5039101714" description="SLH domain-containing protein" evidence="1">
    <location>
        <begin position="21"/>
        <end position="342"/>
    </location>
</feature>
<dbReference type="STRING" id="755172.HMPREF1863_01172"/>
<dbReference type="InterPro" id="IPR001119">
    <property type="entry name" value="SLH_dom"/>
</dbReference>
<dbReference type="InterPro" id="IPR041498">
    <property type="entry name" value="Big_6"/>
</dbReference>
<dbReference type="InterPro" id="IPR051465">
    <property type="entry name" value="Cell_Envelope_Struct_Comp"/>
</dbReference>
<feature type="signal peptide" evidence="1">
    <location>
        <begin position="1"/>
        <end position="20"/>
    </location>
</feature>
<keyword evidence="1" id="KW-0732">Signal</keyword>
<evidence type="ECO:0000313" key="3">
    <source>
        <dbReference type="EMBL" id="KXB65961.1"/>
    </source>
</evidence>
<dbReference type="EMBL" id="LSDG01000036">
    <property type="protein sequence ID" value="KXB65961.1"/>
    <property type="molecule type" value="Genomic_DNA"/>
</dbReference>